<evidence type="ECO:0000313" key="2">
    <source>
        <dbReference type="EMBL" id="TGD24875.1"/>
    </source>
</evidence>
<dbReference type="SUPFAM" id="SSF46785">
    <property type="entry name" value="Winged helix' DNA-binding domain"/>
    <property type="match status" value="1"/>
</dbReference>
<dbReference type="Proteomes" id="UP000298021">
    <property type="component" value="Unassembled WGS sequence"/>
</dbReference>
<sequence length="175" mass="20483">MYDLFVLGQLMDESMSGYLMRQILQQLVGSSRKISFGMIYPLFKRLDEAGFIELNETKTSGRIKKVATITKSGRQQFLKLMEKKIPVNSNLEFTYNVKFRNFHQIDRKLRQQILRDYCQYLTQEKNLLKKQMADLPQTNISNLDLQNALWVNDLKVAKIVAALNWAQDSLNKLEK</sequence>
<keyword evidence="3" id="KW-1185">Reference proteome</keyword>
<comment type="caution">
    <text evidence="2">The sequence shown here is derived from an EMBL/GenBank/DDBJ whole genome shotgun (WGS) entry which is preliminary data.</text>
</comment>
<dbReference type="InterPro" id="IPR036388">
    <property type="entry name" value="WH-like_DNA-bd_sf"/>
</dbReference>
<dbReference type="EMBL" id="RKLY01000003">
    <property type="protein sequence ID" value="TGD24875.1"/>
    <property type="molecule type" value="Genomic_DNA"/>
</dbReference>
<name>A0A4Z0JP57_9LACO</name>
<dbReference type="AlphaFoldDB" id="A0A4Z0JP57"/>
<feature type="domain" description="Transcription regulator PadR N-terminal" evidence="1">
    <location>
        <begin position="6"/>
        <end position="77"/>
    </location>
</feature>
<reference evidence="2 3" key="1">
    <citation type="submission" date="2018-10" db="EMBL/GenBank/DDBJ databases">
        <title>Lactobacillus sp. R7 and Lactobacillus sp. R19 isolated from fermented mustard green product of Taiwan.</title>
        <authorList>
            <person name="Lin S.-T."/>
        </authorList>
    </citation>
    <scope>NUCLEOTIDE SEQUENCE [LARGE SCALE GENOMIC DNA]</scope>
    <source>
        <strain evidence="2 3">BCRC 81127</strain>
    </source>
</reference>
<dbReference type="InterPro" id="IPR036390">
    <property type="entry name" value="WH_DNA-bd_sf"/>
</dbReference>
<evidence type="ECO:0000259" key="1">
    <source>
        <dbReference type="Pfam" id="PF03551"/>
    </source>
</evidence>
<proteinExistence type="predicted"/>
<organism evidence="2 3">
    <name type="scientific">Companilactobacillus suantsaicola</name>
    <dbReference type="NCBI Taxonomy" id="2487723"/>
    <lineage>
        <taxon>Bacteria</taxon>
        <taxon>Bacillati</taxon>
        <taxon>Bacillota</taxon>
        <taxon>Bacilli</taxon>
        <taxon>Lactobacillales</taxon>
        <taxon>Lactobacillaceae</taxon>
        <taxon>Companilactobacillus</taxon>
    </lineage>
</organism>
<gene>
    <name evidence="2" type="ORF">EGT49_01820</name>
</gene>
<dbReference type="Pfam" id="PF03551">
    <property type="entry name" value="PadR"/>
    <property type="match status" value="1"/>
</dbReference>
<protein>
    <submittedName>
        <fullName evidence="2">PadR family transcriptional regulator</fullName>
    </submittedName>
</protein>
<dbReference type="InterPro" id="IPR005149">
    <property type="entry name" value="Tscrpt_reg_PadR_N"/>
</dbReference>
<dbReference type="PANTHER" id="PTHR43252">
    <property type="entry name" value="TRANSCRIPTIONAL REGULATOR YQJI"/>
    <property type="match status" value="1"/>
</dbReference>
<dbReference type="PANTHER" id="PTHR43252:SF6">
    <property type="entry name" value="NEGATIVE TRANSCRIPTION REGULATOR PADR"/>
    <property type="match status" value="1"/>
</dbReference>
<dbReference type="RefSeq" id="WP_135371250.1">
    <property type="nucleotide sequence ID" value="NZ_RKLY01000003.1"/>
</dbReference>
<evidence type="ECO:0000313" key="3">
    <source>
        <dbReference type="Proteomes" id="UP000298021"/>
    </source>
</evidence>
<dbReference type="OrthoDB" id="2374094at2"/>
<accession>A0A4Z0JP57</accession>
<dbReference type="Gene3D" id="1.10.10.10">
    <property type="entry name" value="Winged helix-like DNA-binding domain superfamily/Winged helix DNA-binding domain"/>
    <property type="match status" value="1"/>
</dbReference>